<reference evidence="2 3" key="1">
    <citation type="submission" date="2017-07" db="EMBL/GenBank/DDBJ databases">
        <authorList>
            <person name="Talla V."/>
            <person name="Backstrom N."/>
        </authorList>
    </citation>
    <scope>NUCLEOTIDE SEQUENCE [LARGE SCALE GENOMIC DNA]</scope>
</reference>
<organism evidence="2 3">
    <name type="scientific">Leptidea sinapis</name>
    <dbReference type="NCBI Taxonomy" id="189913"/>
    <lineage>
        <taxon>Eukaryota</taxon>
        <taxon>Metazoa</taxon>
        <taxon>Ecdysozoa</taxon>
        <taxon>Arthropoda</taxon>
        <taxon>Hexapoda</taxon>
        <taxon>Insecta</taxon>
        <taxon>Pterygota</taxon>
        <taxon>Neoptera</taxon>
        <taxon>Endopterygota</taxon>
        <taxon>Lepidoptera</taxon>
        <taxon>Glossata</taxon>
        <taxon>Ditrysia</taxon>
        <taxon>Papilionoidea</taxon>
        <taxon>Pieridae</taxon>
        <taxon>Dismorphiinae</taxon>
        <taxon>Leptidea</taxon>
    </lineage>
</organism>
<sequence length="81" mass="9220">MSDYDMQFQEDLEKAQALSLESLALEQFRRQKLLSAADSVCESGNSSSCRRESFETPPALPPPPKKPPRRISSTEYSRRDQ</sequence>
<evidence type="ECO:0000313" key="2">
    <source>
        <dbReference type="EMBL" id="VVD05454.1"/>
    </source>
</evidence>
<proteinExistence type="predicted"/>
<dbReference type="AlphaFoldDB" id="A0A5E4R773"/>
<evidence type="ECO:0000256" key="1">
    <source>
        <dbReference type="SAM" id="MobiDB-lite"/>
    </source>
</evidence>
<name>A0A5E4R773_9NEOP</name>
<protein>
    <submittedName>
        <fullName evidence="2">Uncharacterized protein</fullName>
    </submittedName>
</protein>
<accession>A0A5E4R773</accession>
<keyword evidence="3" id="KW-1185">Reference proteome</keyword>
<dbReference type="EMBL" id="FZQP02006972">
    <property type="protein sequence ID" value="VVD05454.1"/>
    <property type="molecule type" value="Genomic_DNA"/>
</dbReference>
<evidence type="ECO:0000313" key="3">
    <source>
        <dbReference type="Proteomes" id="UP000324832"/>
    </source>
</evidence>
<dbReference type="Proteomes" id="UP000324832">
    <property type="component" value="Unassembled WGS sequence"/>
</dbReference>
<feature type="region of interest" description="Disordered" evidence="1">
    <location>
        <begin position="36"/>
        <end position="81"/>
    </location>
</feature>
<gene>
    <name evidence="2" type="ORF">LSINAPIS_LOCUS14990</name>
</gene>